<reference evidence="11 12" key="1">
    <citation type="submission" date="2016-10" db="EMBL/GenBank/DDBJ databases">
        <authorList>
            <person name="de Groot N.N."/>
        </authorList>
    </citation>
    <scope>NUCLEOTIDE SEQUENCE [LARGE SCALE GENOMIC DNA]</scope>
    <source>
        <strain evidence="10 11">CGMCC 1.9095</strain>
        <strain evidence="9 12">DSM 22558</strain>
    </source>
</reference>
<dbReference type="Proteomes" id="UP000186904">
    <property type="component" value="Unassembled WGS sequence"/>
</dbReference>
<dbReference type="CDD" id="cd07989">
    <property type="entry name" value="LPLAT_AGPAT-like"/>
    <property type="match status" value="1"/>
</dbReference>
<evidence type="ECO:0000313" key="10">
    <source>
        <dbReference type="EMBL" id="SFL65997.1"/>
    </source>
</evidence>
<dbReference type="GO" id="GO:0006629">
    <property type="term" value="P:lipid metabolic process"/>
    <property type="evidence" value="ECO:0007669"/>
    <property type="project" value="UniProtKB-KW"/>
</dbReference>
<evidence type="ECO:0000256" key="6">
    <source>
        <dbReference type="ARBA" id="ARBA00023136"/>
    </source>
</evidence>
<dbReference type="GO" id="GO:0016020">
    <property type="term" value="C:membrane"/>
    <property type="evidence" value="ECO:0007669"/>
    <property type="project" value="UniProtKB-SubCell"/>
</dbReference>
<dbReference type="PANTHER" id="PTHR23063:SF52">
    <property type="entry name" value="LYSOPHOSPHATIDYLCHOLINE ACYLTRANSFERASE"/>
    <property type="match status" value="1"/>
</dbReference>
<evidence type="ECO:0000256" key="2">
    <source>
        <dbReference type="ARBA" id="ARBA00022679"/>
    </source>
</evidence>
<dbReference type="SUPFAM" id="SSF69593">
    <property type="entry name" value="Glycerol-3-phosphate (1)-acyltransferase"/>
    <property type="match status" value="1"/>
</dbReference>
<dbReference type="EMBL" id="FOUA01000001">
    <property type="protein sequence ID" value="SFL65997.1"/>
    <property type="molecule type" value="Genomic_DNA"/>
</dbReference>
<evidence type="ECO:0000256" key="7">
    <source>
        <dbReference type="ARBA" id="ARBA00023315"/>
    </source>
</evidence>
<keyword evidence="6" id="KW-0472">Membrane</keyword>
<evidence type="ECO:0000256" key="1">
    <source>
        <dbReference type="ARBA" id="ARBA00004370"/>
    </source>
</evidence>
<dbReference type="OrthoDB" id="9806880at2"/>
<dbReference type="PANTHER" id="PTHR23063">
    <property type="entry name" value="PHOSPHOLIPID ACYLTRANSFERASE"/>
    <property type="match status" value="1"/>
</dbReference>
<protein>
    <submittedName>
        <fullName evidence="9">Lyso-ornithine lipid acyltransferase</fullName>
    </submittedName>
</protein>
<dbReference type="STRING" id="653930.SAMN05216589_1039"/>
<dbReference type="RefSeq" id="WP_074778139.1">
    <property type="nucleotide sequence ID" value="NZ_FOGN01000001.1"/>
</dbReference>
<dbReference type="AlphaFoldDB" id="A0A1H9QH46"/>
<accession>A0A1H9QH46</accession>
<evidence type="ECO:0000256" key="3">
    <source>
        <dbReference type="ARBA" id="ARBA00022692"/>
    </source>
</evidence>
<dbReference type="Proteomes" id="UP000186599">
    <property type="component" value="Unassembled WGS sequence"/>
</dbReference>
<keyword evidence="7 9" id="KW-0012">Acyltransferase</keyword>
<evidence type="ECO:0000313" key="9">
    <source>
        <dbReference type="EMBL" id="SER59846.1"/>
    </source>
</evidence>
<sequence length="259" mass="29297">MATWRRLWRAPLIALWVLLGMLLTALLQLLPGRWREPPRQAITRWWMRCLLRLLPLHIRYHGQPAAGTALWVGNHVSWVDIILLGARAPVRFLAKAEVRQWPLLGWLADRAGTVFIHRGQAASLNQRLGDVLQRGHNLMIFAEGTTTAGDRVRTFHGRLFGCAIEQHLPIQPVALAYRNHGQRDTIAPFIDDDEFSRHLWRLLGAARIDVDVHFLPLIDSHTLGRNELARSARQAVIQALGLEEDSSNCQSVDSLRAAA</sequence>
<organism evidence="9 12">
    <name type="scientific">Halopseudomonas bauzanensis</name>
    <dbReference type="NCBI Taxonomy" id="653930"/>
    <lineage>
        <taxon>Bacteria</taxon>
        <taxon>Pseudomonadati</taxon>
        <taxon>Pseudomonadota</taxon>
        <taxon>Gammaproteobacteria</taxon>
        <taxon>Pseudomonadales</taxon>
        <taxon>Pseudomonadaceae</taxon>
        <taxon>Halopseudomonas</taxon>
    </lineage>
</organism>
<evidence type="ECO:0000259" key="8">
    <source>
        <dbReference type="SMART" id="SM00563"/>
    </source>
</evidence>
<dbReference type="Pfam" id="PF01553">
    <property type="entry name" value="Acyltransferase"/>
    <property type="match status" value="1"/>
</dbReference>
<dbReference type="SMART" id="SM00563">
    <property type="entry name" value="PlsC"/>
    <property type="match status" value="1"/>
</dbReference>
<keyword evidence="4" id="KW-1133">Transmembrane helix</keyword>
<evidence type="ECO:0000313" key="12">
    <source>
        <dbReference type="Proteomes" id="UP000186904"/>
    </source>
</evidence>
<comment type="subcellular location">
    <subcellularLocation>
        <location evidence="1">Membrane</location>
    </subcellularLocation>
</comment>
<evidence type="ECO:0000256" key="4">
    <source>
        <dbReference type="ARBA" id="ARBA00022989"/>
    </source>
</evidence>
<dbReference type="InterPro" id="IPR002123">
    <property type="entry name" value="Plipid/glycerol_acylTrfase"/>
</dbReference>
<dbReference type="EMBL" id="FOGN01000001">
    <property type="protein sequence ID" value="SER59846.1"/>
    <property type="molecule type" value="Genomic_DNA"/>
</dbReference>
<name>A0A1H9QH46_9GAMM</name>
<keyword evidence="11" id="KW-1185">Reference proteome</keyword>
<keyword evidence="5" id="KW-0443">Lipid metabolism</keyword>
<feature type="domain" description="Phospholipid/glycerol acyltransferase" evidence="8">
    <location>
        <begin position="69"/>
        <end position="178"/>
    </location>
</feature>
<gene>
    <name evidence="10" type="ORF">SAMN04487855_0587</name>
    <name evidence="9" type="ORF">SAMN05216589_1039</name>
</gene>
<evidence type="ECO:0000256" key="5">
    <source>
        <dbReference type="ARBA" id="ARBA00023098"/>
    </source>
</evidence>
<keyword evidence="2 9" id="KW-0808">Transferase</keyword>
<dbReference type="GO" id="GO:0016746">
    <property type="term" value="F:acyltransferase activity"/>
    <property type="evidence" value="ECO:0007669"/>
    <property type="project" value="UniProtKB-KW"/>
</dbReference>
<proteinExistence type="predicted"/>
<keyword evidence="3" id="KW-0812">Transmembrane</keyword>
<evidence type="ECO:0000313" key="11">
    <source>
        <dbReference type="Proteomes" id="UP000186599"/>
    </source>
</evidence>